<name>A0A0Q3JI12_BRADI</name>
<keyword evidence="9" id="KW-1185">Reference proteome</keyword>
<reference evidence="8" key="3">
    <citation type="submission" date="2018-08" db="UniProtKB">
        <authorList>
            <consortium name="EnsemblPlants"/>
        </authorList>
    </citation>
    <scope>IDENTIFICATION</scope>
    <source>
        <strain evidence="8">cv. Bd21</strain>
    </source>
</reference>
<dbReference type="InterPro" id="IPR000490">
    <property type="entry name" value="Glyco_hydro_17"/>
</dbReference>
<comment type="similarity">
    <text evidence="1 4">Belongs to the glycosyl hydrolase 17 family.</text>
</comment>
<dbReference type="Gene3D" id="3.20.20.80">
    <property type="entry name" value="Glycosidases"/>
    <property type="match status" value="1"/>
</dbReference>
<keyword evidence="3 5" id="KW-0326">Glycosidase</keyword>
<dbReference type="OrthoDB" id="1938138at2759"/>
<sequence length="343" mass="37598">MLLPRQRRRCTAQLDSGAGGGGGGRRRVGLDWESDRESGHWRRMAKGIKVGSYCGEASEWKGFAQISAPSPTPSSLPSPTNPPASPTAVSWIRANLTPLPPATNVTLLLAGNEILPSPDPNLILSLLPAMRLTQALKSEGFPSIRVSTPHYLGILAPSDGIPSNATFRASYNTELFPSMLQFHRDTKPPFMVNPYPYFSYNPQTLNYALFRPNARIYDPATKLNYTSMFEAQMDAIYTAMVKLGYGDVEVAIGEAGWPTQAEADQVGVGVKEAQDFNEGMLRVCSSGKGTPLMPNRTFETYLFSLFDENQKPGPVDERHFGLFNPDFTPVYDLRLLTDGKGSV</sequence>
<evidence type="ECO:0000313" key="8">
    <source>
        <dbReference type="EnsemblPlants" id="KQJ97784"/>
    </source>
</evidence>
<organism evidence="7">
    <name type="scientific">Brachypodium distachyon</name>
    <name type="common">Purple false brome</name>
    <name type="synonym">Trachynia distachya</name>
    <dbReference type="NCBI Taxonomy" id="15368"/>
    <lineage>
        <taxon>Eukaryota</taxon>
        <taxon>Viridiplantae</taxon>
        <taxon>Streptophyta</taxon>
        <taxon>Embryophyta</taxon>
        <taxon>Tracheophyta</taxon>
        <taxon>Spermatophyta</taxon>
        <taxon>Magnoliopsida</taxon>
        <taxon>Liliopsida</taxon>
        <taxon>Poales</taxon>
        <taxon>Poaceae</taxon>
        <taxon>BOP clade</taxon>
        <taxon>Pooideae</taxon>
        <taxon>Stipodae</taxon>
        <taxon>Brachypodieae</taxon>
        <taxon>Brachypodium</taxon>
    </lineage>
</organism>
<dbReference type="PANTHER" id="PTHR32227">
    <property type="entry name" value="GLUCAN ENDO-1,3-BETA-GLUCOSIDASE BG1-RELATED-RELATED"/>
    <property type="match status" value="1"/>
</dbReference>
<dbReference type="EnsemblPlants" id="KQJ97784">
    <property type="protein sequence ID" value="KQJ97784"/>
    <property type="gene ID" value="BRADI_3g33254v3"/>
</dbReference>
<dbReference type="InterPro" id="IPR017853">
    <property type="entry name" value="GH"/>
</dbReference>
<dbReference type="GO" id="GO:0005975">
    <property type="term" value="P:carbohydrate metabolic process"/>
    <property type="evidence" value="ECO:0007669"/>
    <property type="project" value="InterPro"/>
</dbReference>
<dbReference type="GO" id="GO:0005886">
    <property type="term" value="C:plasma membrane"/>
    <property type="evidence" value="ECO:0000318"/>
    <property type="project" value="GO_Central"/>
</dbReference>
<dbReference type="GO" id="GO:0004553">
    <property type="term" value="F:hydrolase activity, hydrolyzing O-glycosyl compounds"/>
    <property type="evidence" value="ECO:0007669"/>
    <property type="project" value="InterPro"/>
</dbReference>
<dbReference type="EMBL" id="CM000882">
    <property type="protein sequence ID" value="KQJ97784.1"/>
    <property type="molecule type" value="Genomic_DNA"/>
</dbReference>
<feature type="region of interest" description="Disordered" evidence="6">
    <location>
        <begin position="1"/>
        <end position="30"/>
    </location>
</feature>
<proteinExistence type="inferred from homology"/>
<dbReference type="InParanoid" id="A0A0Q3JI12"/>
<keyword evidence="2 5" id="KW-0378">Hydrolase</keyword>
<evidence type="ECO:0000256" key="6">
    <source>
        <dbReference type="SAM" id="MobiDB-lite"/>
    </source>
</evidence>
<evidence type="ECO:0000256" key="2">
    <source>
        <dbReference type="ARBA" id="ARBA00022801"/>
    </source>
</evidence>
<protein>
    <recommendedName>
        <fullName evidence="10">Glucan endo-1,3-beta-D-glucosidase</fullName>
    </recommendedName>
</protein>
<reference evidence="7" key="2">
    <citation type="submission" date="2017-06" db="EMBL/GenBank/DDBJ databases">
        <title>WGS assembly of Brachypodium distachyon.</title>
        <authorList>
            <consortium name="The International Brachypodium Initiative"/>
            <person name="Lucas S."/>
            <person name="Harmon-Smith M."/>
            <person name="Lail K."/>
            <person name="Tice H."/>
            <person name="Grimwood J."/>
            <person name="Bruce D."/>
            <person name="Barry K."/>
            <person name="Shu S."/>
            <person name="Lindquist E."/>
            <person name="Wang M."/>
            <person name="Pitluck S."/>
            <person name="Vogel J.P."/>
            <person name="Garvin D.F."/>
            <person name="Mockler T.C."/>
            <person name="Schmutz J."/>
            <person name="Rokhsar D."/>
            <person name="Bevan M.W."/>
        </authorList>
    </citation>
    <scope>NUCLEOTIDE SEQUENCE</scope>
    <source>
        <strain evidence="7">Bd21</strain>
    </source>
</reference>
<evidence type="ECO:0000256" key="3">
    <source>
        <dbReference type="ARBA" id="ARBA00023295"/>
    </source>
</evidence>
<dbReference type="InterPro" id="IPR044965">
    <property type="entry name" value="Glyco_hydro_17_plant"/>
</dbReference>
<evidence type="ECO:0008006" key="10">
    <source>
        <dbReference type="Google" id="ProtNLM"/>
    </source>
</evidence>
<dbReference type="ExpressionAtlas" id="A0A0Q3JI12">
    <property type="expression patterns" value="baseline"/>
</dbReference>
<evidence type="ECO:0000256" key="1">
    <source>
        <dbReference type="ARBA" id="ARBA00008773"/>
    </source>
</evidence>
<feature type="compositionally biased region" description="Basic residues" evidence="6">
    <location>
        <begin position="1"/>
        <end position="10"/>
    </location>
</feature>
<evidence type="ECO:0000256" key="4">
    <source>
        <dbReference type="RuleBase" id="RU004335"/>
    </source>
</evidence>
<accession>A0A0Q3JI12</accession>
<dbReference type="Gramene" id="KQJ97784">
    <property type="protein sequence ID" value="KQJ97784"/>
    <property type="gene ID" value="BRADI_3g33254v3"/>
</dbReference>
<evidence type="ECO:0000313" key="7">
    <source>
        <dbReference type="EMBL" id="KQJ97784.1"/>
    </source>
</evidence>
<feature type="region of interest" description="Disordered" evidence="6">
    <location>
        <begin position="65"/>
        <end position="85"/>
    </location>
</feature>
<dbReference type="STRING" id="15368.A0A0Q3JI12"/>
<dbReference type="SUPFAM" id="SSF51445">
    <property type="entry name" value="(Trans)glycosidases"/>
    <property type="match status" value="1"/>
</dbReference>
<dbReference type="PROSITE" id="PS00587">
    <property type="entry name" value="GLYCOSYL_HYDROL_F17"/>
    <property type="match status" value="1"/>
</dbReference>
<feature type="compositionally biased region" description="Pro residues" evidence="6">
    <location>
        <begin position="70"/>
        <end position="85"/>
    </location>
</feature>
<dbReference type="AlphaFoldDB" id="A0A0Q3JI12"/>
<evidence type="ECO:0000313" key="9">
    <source>
        <dbReference type="Proteomes" id="UP000008810"/>
    </source>
</evidence>
<dbReference type="Pfam" id="PF00332">
    <property type="entry name" value="Glyco_hydro_17"/>
    <property type="match status" value="1"/>
</dbReference>
<reference evidence="7 8" key="1">
    <citation type="journal article" date="2010" name="Nature">
        <title>Genome sequencing and analysis of the model grass Brachypodium distachyon.</title>
        <authorList>
            <consortium name="International Brachypodium Initiative"/>
        </authorList>
    </citation>
    <scope>NUCLEOTIDE SEQUENCE [LARGE SCALE GENOMIC DNA]</scope>
    <source>
        <strain evidence="7 8">Bd21</strain>
    </source>
</reference>
<dbReference type="Proteomes" id="UP000008810">
    <property type="component" value="Chromosome 3"/>
</dbReference>
<gene>
    <name evidence="7" type="ORF">BRADI_3g33254v3</name>
</gene>
<evidence type="ECO:0000256" key="5">
    <source>
        <dbReference type="RuleBase" id="RU004336"/>
    </source>
</evidence>